<organism evidence="1 2">
    <name type="scientific">Gossypium raimondii</name>
    <name type="common">Peruvian cotton</name>
    <name type="synonym">Gossypium klotzschianum subsp. raimondii</name>
    <dbReference type="NCBI Taxonomy" id="29730"/>
    <lineage>
        <taxon>Eukaryota</taxon>
        <taxon>Viridiplantae</taxon>
        <taxon>Streptophyta</taxon>
        <taxon>Embryophyta</taxon>
        <taxon>Tracheophyta</taxon>
        <taxon>Spermatophyta</taxon>
        <taxon>Magnoliopsida</taxon>
        <taxon>eudicotyledons</taxon>
        <taxon>Gunneridae</taxon>
        <taxon>Pentapetalae</taxon>
        <taxon>rosids</taxon>
        <taxon>malvids</taxon>
        <taxon>Malvales</taxon>
        <taxon>Malvaceae</taxon>
        <taxon>Malvoideae</taxon>
        <taxon>Gossypium</taxon>
    </lineage>
</organism>
<accession>A0A0D2NAI2</accession>
<sequence length="113" mass="13411">MQTCWLDKNPSFLFMQVKFSGYSPTKICFAIVSKIHCTLFTFEPYNQRIKFKIYKREPFEQLISLNYIQDKSNYDTVIKLKSDKAREAIPVKQTEFYTGSITFCLLQPIFRVL</sequence>
<keyword evidence="2" id="KW-1185">Reference proteome</keyword>
<dbReference type="Gramene" id="KJB09873">
    <property type="protein sequence ID" value="KJB09873"/>
    <property type="gene ID" value="B456_001G171800"/>
</dbReference>
<name>A0A0D2NAI2_GOSRA</name>
<reference evidence="1 2" key="1">
    <citation type="journal article" date="2012" name="Nature">
        <title>Repeated polyploidization of Gossypium genomes and the evolution of spinnable cotton fibres.</title>
        <authorList>
            <person name="Paterson A.H."/>
            <person name="Wendel J.F."/>
            <person name="Gundlach H."/>
            <person name="Guo H."/>
            <person name="Jenkins J."/>
            <person name="Jin D."/>
            <person name="Llewellyn D."/>
            <person name="Showmaker K.C."/>
            <person name="Shu S."/>
            <person name="Udall J."/>
            <person name="Yoo M.J."/>
            <person name="Byers R."/>
            <person name="Chen W."/>
            <person name="Doron-Faigenboim A."/>
            <person name="Duke M.V."/>
            <person name="Gong L."/>
            <person name="Grimwood J."/>
            <person name="Grover C."/>
            <person name="Grupp K."/>
            <person name="Hu G."/>
            <person name="Lee T.H."/>
            <person name="Li J."/>
            <person name="Lin L."/>
            <person name="Liu T."/>
            <person name="Marler B.S."/>
            <person name="Page J.T."/>
            <person name="Roberts A.W."/>
            <person name="Romanel E."/>
            <person name="Sanders W.S."/>
            <person name="Szadkowski E."/>
            <person name="Tan X."/>
            <person name="Tang H."/>
            <person name="Xu C."/>
            <person name="Wang J."/>
            <person name="Wang Z."/>
            <person name="Zhang D."/>
            <person name="Zhang L."/>
            <person name="Ashrafi H."/>
            <person name="Bedon F."/>
            <person name="Bowers J.E."/>
            <person name="Brubaker C.L."/>
            <person name="Chee P.W."/>
            <person name="Das S."/>
            <person name="Gingle A.R."/>
            <person name="Haigler C.H."/>
            <person name="Harker D."/>
            <person name="Hoffmann L.V."/>
            <person name="Hovav R."/>
            <person name="Jones D.C."/>
            <person name="Lemke C."/>
            <person name="Mansoor S."/>
            <person name="ur Rahman M."/>
            <person name="Rainville L.N."/>
            <person name="Rambani A."/>
            <person name="Reddy U.K."/>
            <person name="Rong J.K."/>
            <person name="Saranga Y."/>
            <person name="Scheffler B.E."/>
            <person name="Scheffler J.A."/>
            <person name="Stelly D.M."/>
            <person name="Triplett B.A."/>
            <person name="Van Deynze A."/>
            <person name="Vaslin M.F."/>
            <person name="Waghmare V.N."/>
            <person name="Walford S.A."/>
            <person name="Wright R.J."/>
            <person name="Zaki E.A."/>
            <person name="Zhang T."/>
            <person name="Dennis E.S."/>
            <person name="Mayer K.F."/>
            <person name="Peterson D.G."/>
            <person name="Rokhsar D.S."/>
            <person name="Wang X."/>
            <person name="Schmutz J."/>
        </authorList>
    </citation>
    <scope>NUCLEOTIDE SEQUENCE [LARGE SCALE GENOMIC DNA]</scope>
</reference>
<protein>
    <submittedName>
        <fullName evidence="1">Uncharacterized protein</fullName>
    </submittedName>
</protein>
<evidence type="ECO:0000313" key="2">
    <source>
        <dbReference type="Proteomes" id="UP000032304"/>
    </source>
</evidence>
<dbReference type="Proteomes" id="UP000032304">
    <property type="component" value="Chromosome 1"/>
</dbReference>
<gene>
    <name evidence="1" type="ORF">B456_001G171800</name>
</gene>
<dbReference type="AlphaFoldDB" id="A0A0D2NAI2"/>
<proteinExistence type="predicted"/>
<dbReference type="EMBL" id="CM001740">
    <property type="protein sequence ID" value="KJB09873.1"/>
    <property type="molecule type" value="Genomic_DNA"/>
</dbReference>
<evidence type="ECO:0000313" key="1">
    <source>
        <dbReference type="EMBL" id="KJB09873.1"/>
    </source>
</evidence>